<organism evidence="6 7">
    <name type="scientific">Clostridium luticellarii</name>
    <dbReference type="NCBI Taxonomy" id="1691940"/>
    <lineage>
        <taxon>Bacteria</taxon>
        <taxon>Bacillati</taxon>
        <taxon>Bacillota</taxon>
        <taxon>Clostridia</taxon>
        <taxon>Eubacteriales</taxon>
        <taxon>Clostridiaceae</taxon>
        <taxon>Clostridium</taxon>
    </lineage>
</organism>
<feature type="domain" description="4Fe-4S ferredoxin-type" evidence="5">
    <location>
        <begin position="35"/>
        <end position="64"/>
    </location>
</feature>
<evidence type="ECO:0000256" key="1">
    <source>
        <dbReference type="ARBA" id="ARBA00022485"/>
    </source>
</evidence>
<dbReference type="PROSITE" id="PS00198">
    <property type="entry name" value="4FE4S_FER_1"/>
    <property type="match status" value="1"/>
</dbReference>
<keyword evidence="7" id="KW-1185">Reference proteome</keyword>
<dbReference type="AlphaFoldDB" id="A0A2T0BIX1"/>
<dbReference type="RefSeq" id="WP_106010162.1">
    <property type="nucleotide sequence ID" value="NZ_JALCPJ010000007.1"/>
</dbReference>
<evidence type="ECO:0000256" key="4">
    <source>
        <dbReference type="ARBA" id="ARBA00023014"/>
    </source>
</evidence>
<dbReference type="Gene3D" id="1.10.10.1100">
    <property type="entry name" value="BFD-like [2Fe-2S]-binding domain"/>
    <property type="match status" value="1"/>
</dbReference>
<dbReference type="Pfam" id="PF04324">
    <property type="entry name" value="Fer2_BFD"/>
    <property type="match status" value="1"/>
</dbReference>
<gene>
    <name evidence="6" type="ORF">CLLU_25590</name>
</gene>
<keyword evidence="2" id="KW-0479">Metal-binding</keyword>
<keyword evidence="4" id="KW-0411">Iron-sulfur</keyword>
<dbReference type="Pfam" id="PF12838">
    <property type="entry name" value="Fer4_7"/>
    <property type="match status" value="1"/>
</dbReference>
<reference evidence="6 7" key="1">
    <citation type="submission" date="2018-03" db="EMBL/GenBank/DDBJ databases">
        <title>Genome sequence of Clostridium luticellarii DSM 29923.</title>
        <authorList>
            <person name="Poehlein A."/>
            <person name="Daniel R."/>
        </authorList>
    </citation>
    <scope>NUCLEOTIDE SEQUENCE [LARGE SCALE GENOMIC DNA]</scope>
    <source>
        <strain evidence="6 7">DSM 29923</strain>
    </source>
</reference>
<dbReference type="InterPro" id="IPR007419">
    <property type="entry name" value="BFD-like_2Fe2S-bd_dom"/>
</dbReference>
<dbReference type="OrthoDB" id="5422255at2"/>
<evidence type="ECO:0000313" key="7">
    <source>
        <dbReference type="Proteomes" id="UP000237798"/>
    </source>
</evidence>
<keyword evidence="1" id="KW-0004">4Fe-4S</keyword>
<evidence type="ECO:0000256" key="3">
    <source>
        <dbReference type="ARBA" id="ARBA00023004"/>
    </source>
</evidence>
<dbReference type="InterPro" id="IPR050572">
    <property type="entry name" value="Fe-S_Ferredoxin"/>
</dbReference>
<dbReference type="InterPro" id="IPR017896">
    <property type="entry name" value="4Fe4S_Fe-S-bd"/>
</dbReference>
<dbReference type="InterPro" id="IPR017900">
    <property type="entry name" value="4Fe4S_Fe_S_CS"/>
</dbReference>
<protein>
    <submittedName>
        <fullName evidence="6">Ferredoxin</fullName>
    </submittedName>
</protein>
<evidence type="ECO:0000313" key="6">
    <source>
        <dbReference type="EMBL" id="PRR83824.1"/>
    </source>
</evidence>
<evidence type="ECO:0000256" key="2">
    <source>
        <dbReference type="ARBA" id="ARBA00022723"/>
    </source>
</evidence>
<dbReference type="SUPFAM" id="SSF54862">
    <property type="entry name" value="4Fe-4S ferredoxins"/>
    <property type="match status" value="1"/>
</dbReference>
<dbReference type="Gene3D" id="3.30.70.20">
    <property type="match status" value="1"/>
</dbReference>
<dbReference type="EMBL" id="PVXP01000043">
    <property type="protein sequence ID" value="PRR83824.1"/>
    <property type="molecule type" value="Genomic_DNA"/>
</dbReference>
<evidence type="ECO:0000259" key="5">
    <source>
        <dbReference type="PROSITE" id="PS51379"/>
    </source>
</evidence>
<sequence length="205" mass="23000">MKKVTLLPHVDNDKCRACRTCEKVCPVLAIRVEDRKAVVDADRCRGCANCEQRCPFDAITMTKRDKVLQVGVDISSVDYKDIIDLCVKAHLHPEQTICYCVGVRAEEVAAAILKGAKTPEEVSLETGIRTGCTIECIQPILRLLDAAGYKLSPIKGGWQWYGKTATAWDLPEEVKKKYSSRGFYFEEDREVLDKIIDGCRKGEDK</sequence>
<comment type="caution">
    <text evidence="6">The sequence shown here is derived from an EMBL/GenBank/DDBJ whole genome shotgun (WGS) entry which is preliminary data.</text>
</comment>
<dbReference type="PANTHER" id="PTHR43687">
    <property type="entry name" value="ADENYLYLSULFATE REDUCTASE, BETA SUBUNIT"/>
    <property type="match status" value="1"/>
</dbReference>
<dbReference type="GO" id="GO:0046872">
    <property type="term" value="F:metal ion binding"/>
    <property type="evidence" value="ECO:0007669"/>
    <property type="project" value="UniProtKB-KW"/>
</dbReference>
<dbReference type="Proteomes" id="UP000237798">
    <property type="component" value="Unassembled WGS sequence"/>
</dbReference>
<proteinExistence type="predicted"/>
<dbReference type="InterPro" id="IPR041854">
    <property type="entry name" value="BFD-like_2Fe2S-bd_dom_sf"/>
</dbReference>
<dbReference type="GO" id="GO:0051539">
    <property type="term" value="F:4 iron, 4 sulfur cluster binding"/>
    <property type="evidence" value="ECO:0007669"/>
    <property type="project" value="UniProtKB-KW"/>
</dbReference>
<accession>A0A2T0BIX1</accession>
<keyword evidence="3" id="KW-0408">Iron</keyword>
<dbReference type="PANTHER" id="PTHR43687:SF3">
    <property type="entry name" value="4FE-4S FERREDOXIN-TYPE DOMAIN-CONTAINING PROTEIN"/>
    <property type="match status" value="1"/>
</dbReference>
<dbReference type="PROSITE" id="PS51379">
    <property type="entry name" value="4FE4S_FER_2"/>
    <property type="match status" value="2"/>
</dbReference>
<feature type="domain" description="4Fe-4S ferredoxin-type" evidence="5">
    <location>
        <begin position="6"/>
        <end position="34"/>
    </location>
</feature>
<name>A0A2T0BIX1_9CLOT</name>